<dbReference type="InterPro" id="IPR051614">
    <property type="entry name" value="UPF0045_domain"/>
</dbReference>
<dbReference type="Proteomes" id="UP000528322">
    <property type="component" value="Unassembled WGS sequence"/>
</dbReference>
<sequence>MLAEFSITPIDRGNEHLSPYVAKTIALIKESGLPYELHAMGTIVEGEPEEVFALIQKCHVNMRQFSSRVSTAIKIDDKVGVTGALQNKVKSVQSQMGAHE</sequence>
<evidence type="ECO:0000313" key="4">
    <source>
        <dbReference type="Proteomes" id="UP000528322"/>
    </source>
</evidence>
<dbReference type="NCBIfam" id="TIGR00106">
    <property type="entry name" value="MTH1187 family thiamine-binding protein"/>
    <property type="match status" value="1"/>
</dbReference>
<dbReference type="EMBL" id="JACHID010000002">
    <property type="protein sequence ID" value="MBB5021223.1"/>
    <property type="molecule type" value="Genomic_DNA"/>
</dbReference>
<comment type="caution">
    <text evidence="3">The sequence shown here is derived from an EMBL/GenBank/DDBJ whole genome shotgun (WGS) entry which is preliminary data.</text>
</comment>
<evidence type="ECO:0000259" key="2">
    <source>
        <dbReference type="Pfam" id="PF01910"/>
    </source>
</evidence>
<dbReference type="InterPro" id="IPR002767">
    <property type="entry name" value="Thiamine_BP"/>
</dbReference>
<dbReference type="PANTHER" id="PTHR33777:SF1">
    <property type="entry name" value="UPF0045 PROTEIN ECM15"/>
    <property type="match status" value="1"/>
</dbReference>
<dbReference type="SUPFAM" id="SSF89957">
    <property type="entry name" value="MTH1187/YkoF-like"/>
    <property type="match status" value="1"/>
</dbReference>
<name>A0A7W7Y376_9BACT</name>
<dbReference type="Pfam" id="PF01910">
    <property type="entry name" value="Thiamine_BP"/>
    <property type="match status" value="1"/>
</dbReference>
<comment type="similarity">
    <text evidence="1">Belongs to the UPF0045 family.</text>
</comment>
<accession>A0A7W7Y376</accession>
<dbReference type="RefSeq" id="WP_183729523.1">
    <property type="nucleotide sequence ID" value="NZ_JACHID010000002.1"/>
</dbReference>
<evidence type="ECO:0000256" key="1">
    <source>
        <dbReference type="ARBA" id="ARBA00010272"/>
    </source>
</evidence>
<dbReference type="AlphaFoldDB" id="A0A7W7Y376"/>
<organism evidence="3 4">
    <name type="scientific">Desulfurispira natronophila</name>
    <dbReference type="NCBI Taxonomy" id="682562"/>
    <lineage>
        <taxon>Bacteria</taxon>
        <taxon>Pseudomonadati</taxon>
        <taxon>Chrysiogenota</taxon>
        <taxon>Chrysiogenia</taxon>
        <taxon>Chrysiogenales</taxon>
        <taxon>Chrysiogenaceae</taxon>
        <taxon>Desulfurispira</taxon>
    </lineage>
</organism>
<reference evidence="3 4" key="1">
    <citation type="submission" date="2020-08" db="EMBL/GenBank/DDBJ databases">
        <title>Genomic Encyclopedia of Type Strains, Phase IV (KMG-IV): sequencing the most valuable type-strain genomes for metagenomic binning, comparative biology and taxonomic classification.</title>
        <authorList>
            <person name="Goeker M."/>
        </authorList>
    </citation>
    <scope>NUCLEOTIDE SEQUENCE [LARGE SCALE GENOMIC DNA]</scope>
    <source>
        <strain evidence="3 4">DSM 22071</strain>
    </source>
</reference>
<gene>
    <name evidence="3" type="ORF">HNR37_000529</name>
</gene>
<keyword evidence="4" id="KW-1185">Reference proteome</keyword>
<dbReference type="PANTHER" id="PTHR33777">
    <property type="entry name" value="UPF0045 PROTEIN ECM15"/>
    <property type="match status" value="1"/>
</dbReference>
<evidence type="ECO:0000313" key="3">
    <source>
        <dbReference type="EMBL" id="MBB5021223.1"/>
    </source>
</evidence>
<feature type="domain" description="Thiamine-binding protein" evidence="2">
    <location>
        <begin position="3"/>
        <end position="93"/>
    </location>
</feature>
<proteinExistence type="inferred from homology"/>
<dbReference type="Gene3D" id="3.30.70.930">
    <property type="match status" value="1"/>
</dbReference>
<dbReference type="GO" id="GO:0005829">
    <property type="term" value="C:cytosol"/>
    <property type="evidence" value="ECO:0007669"/>
    <property type="project" value="TreeGrafter"/>
</dbReference>
<dbReference type="InterPro" id="IPR029756">
    <property type="entry name" value="MTH1187/YkoF-like"/>
</dbReference>
<protein>
    <submittedName>
        <fullName evidence="3">Uncharacterized protein (TIGR00106 family)</fullName>
    </submittedName>
</protein>